<keyword evidence="3" id="KW-1185">Reference proteome</keyword>
<dbReference type="RefSeq" id="WP_214507760.1">
    <property type="nucleotide sequence ID" value="NZ_JAHEPS010000005.1"/>
</dbReference>
<feature type="transmembrane region" description="Helical" evidence="1">
    <location>
        <begin position="89"/>
        <end position="109"/>
    </location>
</feature>
<dbReference type="InterPro" id="IPR018643">
    <property type="entry name" value="DUF2069_membrane"/>
</dbReference>
<feature type="transmembrane region" description="Helical" evidence="1">
    <location>
        <begin position="36"/>
        <end position="56"/>
    </location>
</feature>
<dbReference type="EMBL" id="JAHEPS010000005">
    <property type="protein sequence ID" value="MBT1445564.1"/>
    <property type="molecule type" value="Genomic_DNA"/>
</dbReference>
<evidence type="ECO:0000256" key="1">
    <source>
        <dbReference type="SAM" id="Phobius"/>
    </source>
</evidence>
<organism evidence="2 3">
    <name type="scientific">Shewanella jiangmenensis</name>
    <dbReference type="NCBI Taxonomy" id="2837387"/>
    <lineage>
        <taxon>Bacteria</taxon>
        <taxon>Pseudomonadati</taxon>
        <taxon>Pseudomonadota</taxon>
        <taxon>Gammaproteobacteria</taxon>
        <taxon>Alteromonadales</taxon>
        <taxon>Shewanellaceae</taxon>
        <taxon>Shewanella</taxon>
    </lineage>
</organism>
<keyword evidence="1" id="KW-1133">Transmembrane helix</keyword>
<name>A0ABS5V768_9GAMM</name>
<dbReference type="Pfam" id="PF09842">
    <property type="entry name" value="DUF2069"/>
    <property type="match status" value="1"/>
</dbReference>
<evidence type="ECO:0000313" key="3">
    <source>
        <dbReference type="Proteomes" id="UP001195903"/>
    </source>
</evidence>
<proteinExistence type="predicted"/>
<dbReference type="Proteomes" id="UP001195903">
    <property type="component" value="Unassembled WGS sequence"/>
</dbReference>
<gene>
    <name evidence="2" type="ORF">KJI95_13665</name>
</gene>
<keyword evidence="1" id="KW-0812">Transmembrane</keyword>
<feature type="transmembrane region" description="Helical" evidence="1">
    <location>
        <begin position="63"/>
        <end position="83"/>
    </location>
</feature>
<evidence type="ECO:0000313" key="2">
    <source>
        <dbReference type="EMBL" id="MBT1445564.1"/>
    </source>
</evidence>
<sequence length="130" mass="14790">MLSNTALLLQINRAGYLALLFVMGYWFLFGPNSQEYSLVFNLLWLVPLMLPLPGLLKGNPYTHAWASFVLCLYLLHALTLVYIAGDWLWFALLELGLLALLSVTFPFYARHRGRELGLGLKKKSKEKDGE</sequence>
<feature type="transmembrane region" description="Helical" evidence="1">
    <location>
        <begin position="12"/>
        <end position="30"/>
    </location>
</feature>
<protein>
    <submittedName>
        <fullName evidence="2">DUF2069 domain-containing protein</fullName>
    </submittedName>
</protein>
<accession>A0ABS5V768</accession>
<keyword evidence="1" id="KW-0472">Membrane</keyword>
<comment type="caution">
    <text evidence="2">The sequence shown here is derived from an EMBL/GenBank/DDBJ whole genome shotgun (WGS) entry which is preliminary data.</text>
</comment>
<reference evidence="2 3" key="1">
    <citation type="submission" date="2021-05" db="EMBL/GenBank/DDBJ databases">
        <title>Shewanella sp. JM162201.</title>
        <authorList>
            <person name="Xu S."/>
            <person name="Li A."/>
        </authorList>
    </citation>
    <scope>NUCLEOTIDE SEQUENCE [LARGE SCALE GENOMIC DNA]</scope>
    <source>
        <strain evidence="2 3">JM162201</strain>
    </source>
</reference>